<reference evidence="4" key="1">
    <citation type="submission" date="2021-02" db="EMBL/GenBank/DDBJ databases">
        <authorList>
            <person name="Nowell W R."/>
        </authorList>
    </citation>
    <scope>NUCLEOTIDE SEQUENCE</scope>
</reference>
<proteinExistence type="predicted"/>
<evidence type="ECO:0000313" key="3">
    <source>
        <dbReference type="EMBL" id="CAF4615850.1"/>
    </source>
</evidence>
<dbReference type="Proteomes" id="UP000676336">
    <property type="component" value="Unassembled WGS sequence"/>
</dbReference>
<dbReference type="EMBL" id="CAJOBJ010199114">
    <property type="protein sequence ID" value="CAF4978044.1"/>
    <property type="molecule type" value="Genomic_DNA"/>
</dbReference>
<protein>
    <recommendedName>
        <fullName evidence="1">Fanconi-associated nuclease 1-like TPR domain-containing protein</fullName>
    </recommendedName>
</protein>
<gene>
    <name evidence="2" type="ORF">BYL167_LOCUS38420</name>
    <name evidence="4" type="ORF">GIL414_LOCUS55851</name>
    <name evidence="3" type="ORF">SMN809_LOCUS39666</name>
</gene>
<sequence>DRANYNRHRRGKLWNRLALIQENYVKTNGHQQCLNTIYDALKDPYVKLGDRLSLCERARKLYSRPKSKGVLVADWINDEE</sequence>
<evidence type="ECO:0000313" key="4">
    <source>
        <dbReference type="EMBL" id="CAF4978044.1"/>
    </source>
</evidence>
<dbReference type="AlphaFoldDB" id="A0A8S3D375"/>
<evidence type="ECO:0000313" key="5">
    <source>
        <dbReference type="Proteomes" id="UP000681720"/>
    </source>
</evidence>
<feature type="non-terminal residue" evidence="4">
    <location>
        <position position="80"/>
    </location>
</feature>
<dbReference type="Pfam" id="PF21170">
    <property type="entry name" value="FAN1_TPR"/>
    <property type="match status" value="1"/>
</dbReference>
<dbReference type="Proteomes" id="UP000681967">
    <property type="component" value="Unassembled WGS sequence"/>
</dbReference>
<accession>A0A8S3D375</accession>
<evidence type="ECO:0000259" key="1">
    <source>
        <dbReference type="Pfam" id="PF21170"/>
    </source>
</evidence>
<dbReference type="InterPro" id="IPR049126">
    <property type="entry name" value="FAN1-like_TPR"/>
</dbReference>
<comment type="caution">
    <text evidence="4">The sequence shown here is derived from an EMBL/GenBank/DDBJ whole genome shotgun (WGS) entry which is preliminary data.</text>
</comment>
<evidence type="ECO:0000313" key="2">
    <source>
        <dbReference type="EMBL" id="CAF4558783.1"/>
    </source>
</evidence>
<dbReference type="EMBL" id="CAJOBH010089698">
    <property type="protein sequence ID" value="CAF4558783.1"/>
    <property type="molecule type" value="Genomic_DNA"/>
</dbReference>
<dbReference type="EMBL" id="CAJOBI010107109">
    <property type="protein sequence ID" value="CAF4615850.1"/>
    <property type="molecule type" value="Genomic_DNA"/>
</dbReference>
<organism evidence="4 5">
    <name type="scientific">Rotaria magnacalcarata</name>
    <dbReference type="NCBI Taxonomy" id="392030"/>
    <lineage>
        <taxon>Eukaryota</taxon>
        <taxon>Metazoa</taxon>
        <taxon>Spiralia</taxon>
        <taxon>Gnathifera</taxon>
        <taxon>Rotifera</taxon>
        <taxon>Eurotatoria</taxon>
        <taxon>Bdelloidea</taxon>
        <taxon>Philodinida</taxon>
        <taxon>Philodinidae</taxon>
        <taxon>Rotaria</taxon>
    </lineage>
</organism>
<dbReference type="Proteomes" id="UP000681720">
    <property type="component" value="Unassembled WGS sequence"/>
</dbReference>
<feature type="domain" description="Fanconi-associated nuclease 1-like TPR" evidence="1">
    <location>
        <begin position="5"/>
        <end position="61"/>
    </location>
</feature>
<feature type="non-terminal residue" evidence="4">
    <location>
        <position position="1"/>
    </location>
</feature>
<name>A0A8S3D375_9BILA</name>